<dbReference type="OrthoDB" id="415460at2759"/>
<protein>
    <submittedName>
        <fullName evidence="2 4">Uncharacterized protein</fullName>
    </submittedName>
</protein>
<dbReference type="EMBL" id="GBYB01008555">
    <property type="protein sequence ID" value="JAG78322.1"/>
    <property type="molecule type" value="Transcribed_RNA"/>
</dbReference>
<name>A0A0C9RK21_9HYME</name>
<evidence type="ECO:0000256" key="1">
    <source>
        <dbReference type="SAM" id="MobiDB-lite"/>
    </source>
</evidence>
<dbReference type="GeneID" id="105263227"/>
<sequence>MGGPGTERATRHKLNGVPHNVGHGDHILVIGEPAGACRCYHHNHTPNDPIIHDYLSIPHDITTSISNLTLDTINNNHQEVYKTTKFDSDCAKTTMSSPPKHRRGFDPSDTTGGGDYRRYRRVKTRKCFVCYHRDVGRWSC</sequence>
<accession>A0A0C9RK21</accession>
<gene>
    <name evidence="4 5 6" type="primary">LOC105263227</name>
    <name evidence="2" type="ORF">g.4289</name>
</gene>
<reference evidence="4 5" key="2">
    <citation type="submission" date="2025-04" db="UniProtKB">
        <authorList>
            <consortium name="RefSeq"/>
        </authorList>
    </citation>
    <scope>IDENTIFICATION</scope>
    <source>
        <strain evidence="4 5">USDA-PBARC FA_bdor</strain>
        <tissue evidence="4 5">Whole organism</tissue>
    </source>
</reference>
<evidence type="ECO:0000313" key="6">
    <source>
        <dbReference type="RefSeq" id="XP_011297588.1"/>
    </source>
</evidence>
<keyword evidence="3" id="KW-1185">Reference proteome</keyword>
<dbReference type="KEGG" id="fas:105263227"/>
<evidence type="ECO:0000313" key="3">
    <source>
        <dbReference type="Proteomes" id="UP000694866"/>
    </source>
</evidence>
<accession>A0A9R1SUZ7</accession>
<feature type="region of interest" description="Disordered" evidence="1">
    <location>
        <begin position="90"/>
        <end position="116"/>
    </location>
</feature>
<proteinExistence type="predicted"/>
<dbReference type="RefSeq" id="XP_011297586.1">
    <property type="nucleotide sequence ID" value="XM_011299284.1"/>
</dbReference>
<dbReference type="Proteomes" id="UP000694866">
    <property type="component" value="Unplaced"/>
</dbReference>
<evidence type="ECO:0000313" key="5">
    <source>
        <dbReference type="RefSeq" id="XP_011297587.1"/>
    </source>
</evidence>
<dbReference type="RefSeq" id="XP_011297587.1">
    <property type="nucleotide sequence ID" value="XM_011299285.1"/>
</dbReference>
<accession>A0A9R1SUX0</accession>
<accession>A0A9R1TVE2</accession>
<reference evidence="2" key="1">
    <citation type="submission" date="2015-01" db="EMBL/GenBank/DDBJ databases">
        <title>Transcriptome Assembly of Fopius arisanus.</title>
        <authorList>
            <person name="Geib S."/>
        </authorList>
    </citation>
    <scope>NUCLEOTIDE SEQUENCE</scope>
</reference>
<evidence type="ECO:0000313" key="4">
    <source>
        <dbReference type="RefSeq" id="XP_011297586.1"/>
    </source>
</evidence>
<evidence type="ECO:0000313" key="2">
    <source>
        <dbReference type="EMBL" id="JAG78322.1"/>
    </source>
</evidence>
<dbReference type="RefSeq" id="XP_011297588.1">
    <property type="nucleotide sequence ID" value="XM_011299286.1"/>
</dbReference>
<organism evidence="2">
    <name type="scientific">Fopius arisanus</name>
    <dbReference type="NCBI Taxonomy" id="64838"/>
    <lineage>
        <taxon>Eukaryota</taxon>
        <taxon>Metazoa</taxon>
        <taxon>Ecdysozoa</taxon>
        <taxon>Arthropoda</taxon>
        <taxon>Hexapoda</taxon>
        <taxon>Insecta</taxon>
        <taxon>Pterygota</taxon>
        <taxon>Neoptera</taxon>
        <taxon>Endopterygota</taxon>
        <taxon>Hymenoptera</taxon>
        <taxon>Apocrita</taxon>
        <taxon>Ichneumonoidea</taxon>
        <taxon>Braconidae</taxon>
        <taxon>Opiinae</taxon>
        <taxon>Fopius</taxon>
    </lineage>
</organism>
<dbReference type="AlphaFoldDB" id="A0A0C9RK21"/>